<feature type="transmembrane region" description="Helical" evidence="8">
    <location>
        <begin position="15"/>
        <end position="36"/>
    </location>
</feature>
<dbReference type="AlphaFoldDB" id="A0A831RNC8"/>
<evidence type="ECO:0000256" key="3">
    <source>
        <dbReference type="ARBA" id="ARBA00022676"/>
    </source>
</evidence>
<evidence type="ECO:0000256" key="7">
    <source>
        <dbReference type="ARBA" id="ARBA00023136"/>
    </source>
</evidence>
<comment type="subcellular location">
    <subcellularLocation>
        <location evidence="1">Cell membrane</location>
        <topology evidence="1">Multi-pass membrane protein</topology>
    </subcellularLocation>
</comment>
<dbReference type="PANTHER" id="PTHR33908:SF11">
    <property type="entry name" value="MEMBRANE PROTEIN"/>
    <property type="match status" value="1"/>
</dbReference>
<evidence type="ECO:0000256" key="6">
    <source>
        <dbReference type="ARBA" id="ARBA00022989"/>
    </source>
</evidence>
<keyword evidence="7 8" id="KW-0472">Membrane</keyword>
<comment type="caution">
    <text evidence="10">The sequence shown here is derived from an EMBL/GenBank/DDBJ whole genome shotgun (WGS) entry which is preliminary data.</text>
</comment>
<dbReference type="PANTHER" id="PTHR33908">
    <property type="entry name" value="MANNOSYLTRANSFERASE YKCB-RELATED"/>
    <property type="match status" value="1"/>
</dbReference>
<evidence type="ECO:0000256" key="8">
    <source>
        <dbReference type="SAM" id="Phobius"/>
    </source>
</evidence>
<gene>
    <name evidence="10" type="ORF">ENI96_06625</name>
</gene>
<feature type="transmembrane region" description="Helical" evidence="8">
    <location>
        <begin position="190"/>
        <end position="211"/>
    </location>
</feature>
<dbReference type="GO" id="GO:0016763">
    <property type="term" value="F:pentosyltransferase activity"/>
    <property type="evidence" value="ECO:0007669"/>
    <property type="project" value="TreeGrafter"/>
</dbReference>
<keyword evidence="5 8" id="KW-0812">Transmembrane</keyword>
<evidence type="ECO:0000256" key="1">
    <source>
        <dbReference type="ARBA" id="ARBA00004651"/>
    </source>
</evidence>
<evidence type="ECO:0000259" key="9">
    <source>
        <dbReference type="Pfam" id="PF13231"/>
    </source>
</evidence>
<evidence type="ECO:0000313" key="10">
    <source>
        <dbReference type="EMBL" id="HEB96086.1"/>
    </source>
</evidence>
<keyword evidence="6 8" id="KW-1133">Transmembrane helix</keyword>
<dbReference type="GO" id="GO:0009103">
    <property type="term" value="P:lipopolysaccharide biosynthetic process"/>
    <property type="evidence" value="ECO:0007669"/>
    <property type="project" value="UniProtKB-ARBA"/>
</dbReference>
<feature type="transmembrane region" description="Helical" evidence="8">
    <location>
        <begin position="238"/>
        <end position="257"/>
    </location>
</feature>
<evidence type="ECO:0000256" key="5">
    <source>
        <dbReference type="ARBA" id="ARBA00022692"/>
    </source>
</evidence>
<protein>
    <submittedName>
        <fullName evidence="10">Glycosyltransferase family 39 protein</fullName>
    </submittedName>
</protein>
<feature type="transmembrane region" description="Helical" evidence="8">
    <location>
        <begin position="74"/>
        <end position="97"/>
    </location>
</feature>
<feature type="transmembrane region" description="Helical" evidence="8">
    <location>
        <begin position="269"/>
        <end position="289"/>
    </location>
</feature>
<dbReference type="InterPro" id="IPR050297">
    <property type="entry name" value="LipidA_mod_glycosyltrf_83"/>
</dbReference>
<proteinExistence type="predicted"/>
<dbReference type="Pfam" id="PF13231">
    <property type="entry name" value="PMT_2"/>
    <property type="match status" value="1"/>
</dbReference>
<reference evidence="10" key="1">
    <citation type="journal article" date="2020" name="mSystems">
        <title>Genome- and Community-Level Interaction Insights into Carbon Utilization and Element Cycling Functions of Hydrothermarchaeota in Hydrothermal Sediment.</title>
        <authorList>
            <person name="Zhou Z."/>
            <person name="Liu Y."/>
            <person name="Xu W."/>
            <person name="Pan J."/>
            <person name="Luo Z.H."/>
            <person name="Li M."/>
        </authorList>
    </citation>
    <scope>NUCLEOTIDE SEQUENCE [LARGE SCALE GENOMIC DNA]</scope>
    <source>
        <strain evidence="10">HyVt-443</strain>
    </source>
</reference>
<dbReference type="InterPro" id="IPR038731">
    <property type="entry name" value="RgtA/B/C-like"/>
</dbReference>
<keyword evidence="2" id="KW-1003">Cell membrane</keyword>
<evidence type="ECO:0000256" key="4">
    <source>
        <dbReference type="ARBA" id="ARBA00022679"/>
    </source>
</evidence>
<feature type="transmembrane region" description="Helical" evidence="8">
    <location>
        <begin position="324"/>
        <end position="344"/>
    </location>
</feature>
<keyword evidence="4" id="KW-0808">Transferase</keyword>
<dbReference type="EMBL" id="DRKP01000074">
    <property type="protein sequence ID" value="HEB96086.1"/>
    <property type="molecule type" value="Genomic_DNA"/>
</dbReference>
<sequence length="503" mass="57036">MPDILNPSRYPPSRLFLHLFWVTLAIKLLLATALPLTGDEAYFFLWGRHPALGYYDHPPMIGWWLTALMSVGDALWWLRMPSVLLSHAIALGIVLLLRERDQALAWLTGSLYLVAPMSLLGVLITTDTPVILFSFLTVFAFDRAVRGRHFAWFAAAGLFLGLAMLSKYFAGLLALALVAYLVVAPDRRRTALGLLLVTLLSSALFSINLYWNYTHCLDNFLFNFITRNRDLAPWYNPLVYLATLVYVVTPPVAWYLLRGKGRPAGAGRQLRLFLVLNLVPYGLLGLLSLAKLIGLHWLLGFYAFSFVLLALLRGSDALRGAIRFNLWFSGAHLALVLVLLLLPWQSLPLGPEQQKKIIDATRQGWVWEAVRPLAEGRHLFTRSYAGAGEMAYYAKRPVGVFGQGSFHAREDDKHTRFDRLDGADFLIFQSNDRPLGDYTPYFDRVEVRTIDVHGAKFSVVLGDGFRYPVYREKVLKRIDQRFYRIPGGWPVGACYFKERYGFP</sequence>
<accession>A0A831RNC8</accession>
<organism evidence="10">
    <name type="scientific">Sedimenticola thiotaurini</name>
    <dbReference type="NCBI Taxonomy" id="1543721"/>
    <lineage>
        <taxon>Bacteria</taxon>
        <taxon>Pseudomonadati</taxon>
        <taxon>Pseudomonadota</taxon>
        <taxon>Gammaproteobacteria</taxon>
        <taxon>Chromatiales</taxon>
        <taxon>Sedimenticolaceae</taxon>
        <taxon>Sedimenticola</taxon>
    </lineage>
</organism>
<name>A0A831RNC8_9GAMM</name>
<feature type="transmembrane region" description="Helical" evidence="8">
    <location>
        <begin position="150"/>
        <end position="183"/>
    </location>
</feature>
<dbReference type="Proteomes" id="UP000886251">
    <property type="component" value="Unassembled WGS sequence"/>
</dbReference>
<feature type="transmembrane region" description="Helical" evidence="8">
    <location>
        <begin position="295"/>
        <end position="312"/>
    </location>
</feature>
<feature type="transmembrane region" description="Helical" evidence="8">
    <location>
        <begin position="109"/>
        <end position="138"/>
    </location>
</feature>
<keyword evidence="3" id="KW-0328">Glycosyltransferase</keyword>
<dbReference type="GO" id="GO:0005886">
    <property type="term" value="C:plasma membrane"/>
    <property type="evidence" value="ECO:0007669"/>
    <property type="project" value="UniProtKB-SubCell"/>
</dbReference>
<evidence type="ECO:0000256" key="2">
    <source>
        <dbReference type="ARBA" id="ARBA00022475"/>
    </source>
</evidence>
<feature type="domain" description="Glycosyltransferase RgtA/B/C/D-like" evidence="9">
    <location>
        <begin position="56"/>
        <end position="211"/>
    </location>
</feature>